<gene>
    <name evidence="2" type="ORF">cpu_19190</name>
</gene>
<dbReference type="PROSITE" id="PS51257">
    <property type="entry name" value="PROKAR_LIPOPROTEIN"/>
    <property type="match status" value="1"/>
</dbReference>
<sequence length="182" mass="21468">MQKAFFLAVLLPFLLISCTTNKVSTESKLFDLSSKYYGYVYGTFNHDYSIRLFEFGQIVKKASEVKNERDIDYLKGRIDAFLLGRPGSVGEIASVNKEYLDKIIIPELQQPIFNLLNEMELYISNLEKIVEERNFQKLNQLQAELKELYQLERTINDDRYRNPQEKERYLAAIEKMEKIMKK</sequence>
<dbReference type="AlphaFoldDB" id="A0A1L8CX15"/>
<organism evidence="2 3">
    <name type="scientific">Carboxydothermus pertinax</name>
    <dbReference type="NCBI Taxonomy" id="870242"/>
    <lineage>
        <taxon>Bacteria</taxon>
        <taxon>Bacillati</taxon>
        <taxon>Bacillota</taxon>
        <taxon>Clostridia</taxon>
        <taxon>Thermoanaerobacterales</taxon>
        <taxon>Thermoanaerobacteraceae</taxon>
        <taxon>Carboxydothermus</taxon>
    </lineage>
</organism>
<dbReference type="OrthoDB" id="1723929at2"/>
<evidence type="ECO:0000256" key="1">
    <source>
        <dbReference type="SAM" id="SignalP"/>
    </source>
</evidence>
<dbReference type="RefSeq" id="WP_075859830.1">
    <property type="nucleotide sequence ID" value="NZ_BDJK01000050.1"/>
</dbReference>
<proteinExistence type="predicted"/>
<feature type="chain" id="PRO_5039470895" description="Lipoprotein" evidence="1">
    <location>
        <begin position="23"/>
        <end position="182"/>
    </location>
</feature>
<dbReference type="EMBL" id="BDJK01000050">
    <property type="protein sequence ID" value="GAV23409.1"/>
    <property type="molecule type" value="Genomic_DNA"/>
</dbReference>
<name>A0A1L8CX15_9THEO</name>
<accession>A0A1L8CX15</accession>
<dbReference type="STRING" id="870242.cpu_19190"/>
<comment type="caution">
    <text evidence="2">The sequence shown here is derived from an EMBL/GenBank/DDBJ whole genome shotgun (WGS) entry which is preliminary data.</text>
</comment>
<evidence type="ECO:0008006" key="4">
    <source>
        <dbReference type="Google" id="ProtNLM"/>
    </source>
</evidence>
<evidence type="ECO:0000313" key="2">
    <source>
        <dbReference type="EMBL" id="GAV23409.1"/>
    </source>
</evidence>
<dbReference type="Proteomes" id="UP000187485">
    <property type="component" value="Unassembled WGS sequence"/>
</dbReference>
<keyword evidence="3" id="KW-1185">Reference proteome</keyword>
<keyword evidence="1" id="KW-0732">Signal</keyword>
<feature type="signal peptide" evidence="1">
    <location>
        <begin position="1"/>
        <end position="22"/>
    </location>
</feature>
<evidence type="ECO:0000313" key="3">
    <source>
        <dbReference type="Proteomes" id="UP000187485"/>
    </source>
</evidence>
<protein>
    <recommendedName>
        <fullName evidence="4">Lipoprotein</fullName>
    </recommendedName>
</protein>
<reference evidence="3" key="1">
    <citation type="submission" date="2016-12" db="EMBL/GenBank/DDBJ databases">
        <title>Draft Genome Sequences od Carboxydothermus pertinax and islandicus, Hydrogenogenic Carboxydotrophic Bacteria.</title>
        <authorList>
            <person name="Fukuyama Y."/>
            <person name="Ohmae K."/>
            <person name="Yoneda Y."/>
            <person name="Yoshida T."/>
            <person name="Sako Y."/>
        </authorList>
    </citation>
    <scope>NUCLEOTIDE SEQUENCE [LARGE SCALE GENOMIC DNA]</scope>
    <source>
        <strain evidence="3">Ug1</strain>
    </source>
</reference>